<organism evidence="1 2">
    <name type="scientific">Dactylosporangium roseum</name>
    <dbReference type="NCBI Taxonomy" id="47989"/>
    <lineage>
        <taxon>Bacteria</taxon>
        <taxon>Bacillati</taxon>
        <taxon>Actinomycetota</taxon>
        <taxon>Actinomycetes</taxon>
        <taxon>Micromonosporales</taxon>
        <taxon>Micromonosporaceae</taxon>
        <taxon>Dactylosporangium</taxon>
    </lineage>
</organism>
<evidence type="ECO:0000313" key="2">
    <source>
        <dbReference type="Proteomes" id="UP001058271"/>
    </source>
</evidence>
<dbReference type="Gene3D" id="3.10.180.10">
    <property type="entry name" value="2,3-Dihydroxybiphenyl 1,2-Dioxygenase, domain 1"/>
    <property type="match status" value="1"/>
</dbReference>
<evidence type="ECO:0008006" key="3">
    <source>
        <dbReference type="Google" id="ProtNLM"/>
    </source>
</evidence>
<keyword evidence="2" id="KW-1185">Reference proteome</keyword>
<dbReference type="EMBL" id="CP073721">
    <property type="protein sequence ID" value="UWZ34509.1"/>
    <property type="molecule type" value="Genomic_DNA"/>
</dbReference>
<dbReference type="RefSeq" id="WP_260723829.1">
    <property type="nucleotide sequence ID" value="NZ_BAAABS010000011.1"/>
</dbReference>
<protein>
    <recommendedName>
        <fullName evidence="3">VOC domain-containing protein</fullName>
    </recommendedName>
</protein>
<accession>A0ABY5YXP1</accession>
<dbReference type="InterPro" id="IPR029068">
    <property type="entry name" value="Glyas_Bleomycin-R_OHBP_Dase"/>
</dbReference>
<proteinExistence type="predicted"/>
<dbReference type="Proteomes" id="UP001058271">
    <property type="component" value="Chromosome"/>
</dbReference>
<sequence length="281" mass="29889">MSRPFLGPIRHATVVTPRLDASAQAYRRWLGYLTQDEGRVPGALAAAWRAPRSAGAPYVVVGPASGIGGGVRLVEGRVPHDYRPARTLGWAGIEICVPDVDGLARRLDGSPFRTLVPPAALAGLSRPALRAMQCAGPSGELVYFTEILAPLPPFDLPRCSGDIDGVFIAVVAAADLETTRGWFEERFDVVRASDRQVAVQVINKAFELPADMLHRISSLQLLDQTAIEHDQYPRQAVPRPTVPGHLPPGVASVALGVRPADAIASGVLIGPDGLRVELLSG</sequence>
<dbReference type="SUPFAM" id="SSF54593">
    <property type="entry name" value="Glyoxalase/Bleomycin resistance protein/Dihydroxybiphenyl dioxygenase"/>
    <property type="match status" value="1"/>
</dbReference>
<evidence type="ECO:0000313" key="1">
    <source>
        <dbReference type="EMBL" id="UWZ34509.1"/>
    </source>
</evidence>
<name>A0ABY5YXP1_9ACTN</name>
<reference evidence="1" key="1">
    <citation type="submission" date="2021-04" db="EMBL/GenBank/DDBJ databases">
        <title>Biosynthetic gene clusters of Dactylosporangioum roseum.</title>
        <authorList>
            <person name="Hartkoorn R.C."/>
            <person name="Beaudoing E."/>
            <person name="Hot D."/>
            <person name="Moureu S."/>
        </authorList>
    </citation>
    <scope>NUCLEOTIDE SEQUENCE</scope>
    <source>
        <strain evidence="1">NRRL B-16295</strain>
    </source>
</reference>
<gene>
    <name evidence="1" type="ORF">Drose_25185</name>
</gene>